<sequence>MASLFGARRRRSPEDDGEEDRSASGRVTRRRLSPKQGALSLAGAEAEASAAGAGTESSPGWLSTIVSGARRVISSVLFSSPEEAASGEEEEEDDEGDEIEDNRGAIVSYSESKLAIEDMVMKETFSRDECDKMVKLIQSRVTDSALPEACEYGTPKEIPTRNAVIGNDFTGAWRSLSRHKNCTESVPFSSIGSGSFSPGSPLHASPELLSAAVMEAKKWLEDKRQGLGSKPEDHGPCTLNTDMLNSGFESGMGSPVDLAKSYMQSLPPWQSPFLGSQKFKTPPSAGLHIYDDAGKFKYSLPSSKVTTKEDYLSTFWENLEESRRSRLGSSGSSPDASKTRQYCSTSRLFENDASIFSPGTYKKFDEPEENNKGSDKVAEAEPANGHSSPITPSKDKNDVVVDPVDPAKDVENVVNEGNAASKVHIEEISQGNHISSTSVTKDAVEHDGDVKAPVAEPEIHGESINSASELRTRGTGHRTRASLNGSTKKTSANGLRDQSNANSGLESSGNDNPSYTNSSSAVRPTSNDIIDSTTDAADGDSMENGTRLTSKEPAQVDPKPPYVRRGRKRVVRGTRGRAK</sequence>
<dbReference type="Gramene" id="OB04G34950.1">
    <property type="protein sequence ID" value="OB04G34950.1"/>
    <property type="gene ID" value="OB04G34950"/>
</dbReference>
<feature type="compositionally biased region" description="Basic and acidic residues" evidence="1">
    <location>
        <begin position="362"/>
        <end position="379"/>
    </location>
</feature>
<dbReference type="GeneID" id="102716032"/>
<dbReference type="eggNOG" id="ENOG502QPXJ">
    <property type="taxonomic scope" value="Eukaryota"/>
</dbReference>
<feature type="compositionally biased region" description="Basic residues" evidence="1">
    <location>
        <begin position="562"/>
        <end position="579"/>
    </location>
</feature>
<feature type="compositionally biased region" description="Polar residues" evidence="1">
    <location>
        <begin position="481"/>
        <end position="535"/>
    </location>
</feature>
<name>J3M270_ORYBR</name>
<feature type="region of interest" description="Disordered" evidence="1">
    <location>
        <begin position="77"/>
        <end position="104"/>
    </location>
</feature>
<organism evidence="2">
    <name type="scientific">Oryza brachyantha</name>
    <name type="common">malo sina</name>
    <dbReference type="NCBI Taxonomy" id="4533"/>
    <lineage>
        <taxon>Eukaryota</taxon>
        <taxon>Viridiplantae</taxon>
        <taxon>Streptophyta</taxon>
        <taxon>Embryophyta</taxon>
        <taxon>Tracheophyta</taxon>
        <taxon>Spermatophyta</taxon>
        <taxon>Magnoliopsida</taxon>
        <taxon>Liliopsida</taxon>
        <taxon>Poales</taxon>
        <taxon>Poaceae</taxon>
        <taxon>BOP clade</taxon>
        <taxon>Oryzoideae</taxon>
        <taxon>Oryzeae</taxon>
        <taxon>Oryzinae</taxon>
        <taxon>Oryza</taxon>
    </lineage>
</organism>
<feature type="region of interest" description="Disordered" evidence="1">
    <location>
        <begin position="323"/>
        <end position="344"/>
    </location>
</feature>
<keyword evidence="3" id="KW-1185">Reference proteome</keyword>
<protein>
    <submittedName>
        <fullName evidence="2">Uncharacterized protein</fullName>
    </submittedName>
</protein>
<dbReference type="RefSeq" id="XP_006652939.1">
    <property type="nucleotide sequence ID" value="XM_006652876.3"/>
</dbReference>
<evidence type="ECO:0000256" key="1">
    <source>
        <dbReference type="SAM" id="MobiDB-lite"/>
    </source>
</evidence>
<dbReference type="OMA" id="NDFTGAW"/>
<dbReference type="HOGENOM" id="CLU_038213_1_0_1"/>
<feature type="compositionally biased region" description="Low complexity" evidence="1">
    <location>
        <begin position="37"/>
        <end position="54"/>
    </location>
</feature>
<dbReference type="PANTHER" id="PTHR33416:SF37">
    <property type="entry name" value="OS04G0655600 PROTEIN"/>
    <property type="match status" value="1"/>
</dbReference>
<reference evidence="2" key="2">
    <citation type="submission" date="2013-04" db="UniProtKB">
        <authorList>
            <consortium name="EnsemblPlants"/>
        </authorList>
    </citation>
    <scope>IDENTIFICATION</scope>
</reference>
<feature type="compositionally biased region" description="Polar residues" evidence="1">
    <location>
        <begin position="334"/>
        <end position="344"/>
    </location>
</feature>
<dbReference type="OrthoDB" id="666185at2759"/>
<evidence type="ECO:0000313" key="3">
    <source>
        <dbReference type="Proteomes" id="UP000006038"/>
    </source>
</evidence>
<proteinExistence type="predicted"/>
<evidence type="ECO:0000313" key="2">
    <source>
        <dbReference type="EnsemblPlants" id="OB04G34950.1"/>
    </source>
</evidence>
<feature type="compositionally biased region" description="Basic and acidic residues" evidence="1">
    <location>
        <begin position="393"/>
        <end position="411"/>
    </location>
</feature>
<dbReference type="GO" id="GO:0071763">
    <property type="term" value="P:nuclear membrane organization"/>
    <property type="evidence" value="ECO:0007669"/>
    <property type="project" value="TreeGrafter"/>
</dbReference>
<dbReference type="PANTHER" id="PTHR33416">
    <property type="entry name" value="NUCLEAR PORE COMPLEX PROTEIN NUP1"/>
    <property type="match status" value="1"/>
</dbReference>
<feature type="compositionally biased region" description="Acidic residues" evidence="1">
    <location>
        <begin position="85"/>
        <end position="100"/>
    </location>
</feature>
<feature type="region of interest" description="Disordered" evidence="1">
    <location>
        <begin position="357"/>
        <end position="579"/>
    </location>
</feature>
<dbReference type="KEGG" id="obr:102716032"/>
<feature type="compositionally biased region" description="Polar residues" evidence="1">
    <location>
        <begin position="429"/>
        <end position="440"/>
    </location>
</feature>
<feature type="region of interest" description="Disordered" evidence="1">
    <location>
        <begin position="1"/>
        <end position="61"/>
    </location>
</feature>
<dbReference type="AlphaFoldDB" id="J3M270"/>
<reference evidence="2" key="1">
    <citation type="journal article" date="2013" name="Nat. Commun.">
        <title>Whole-genome sequencing of Oryza brachyantha reveals mechanisms underlying Oryza genome evolution.</title>
        <authorList>
            <person name="Chen J."/>
            <person name="Huang Q."/>
            <person name="Gao D."/>
            <person name="Wang J."/>
            <person name="Lang Y."/>
            <person name="Liu T."/>
            <person name="Li B."/>
            <person name="Bai Z."/>
            <person name="Luis Goicoechea J."/>
            <person name="Liang C."/>
            <person name="Chen C."/>
            <person name="Zhang W."/>
            <person name="Sun S."/>
            <person name="Liao Y."/>
            <person name="Zhang X."/>
            <person name="Yang L."/>
            <person name="Song C."/>
            <person name="Wang M."/>
            <person name="Shi J."/>
            <person name="Liu G."/>
            <person name="Liu J."/>
            <person name="Zhou H."/>
            <person name="Zhou W."/>
            <person name="Yu Q."/>
            <person name="An N."/>
            <person name="Chen Y."/>
            <person name="Cai Q."/>
            <person name="Wang B."/>
            <person name="Liu B."/>
            <person name="Min J."/>
            <person name="Huang Y."/>
            <person name="Wu H."/>
            <person name="Li Z."/>
            <person name="Zhang Y."/>
            <person name="Yin Y."/>
            <person name="Song W."/>
            <person name="Jiang J."/>
            <person name="Jackson S.A."/>
            <person name="Wing R.A."/>
            <person name="Wang J."/>
            <person name="Chen M."/>
        </authorList>
    </citation>
    <scope>NUCLEOTIDE SEQUENCE [LARGE SCALE GENOMIC DNA]</scope>
    <source>
        <strain evidence="2">cv. IRGC 101232</strain>
    </source>
</reference>
<dbReference type="GO" id="GO:0005635">
    <property type="term" value="C:nuclear envelope"/>
    <property type="evidence" value="ECO:0007669"/>
    <property type="project" value="TreeGrafter"/>
</dbReference>
<dbReference type="EnsemblPlants" id="OB04G34950.1">
    <property type="protein sequence ID" value="OB04G34950.1"/>
    <property type="gene ID" value="OB04G34950"/>
</dbReference>
<gene>
    <name evidence="2" type="primary">LOC102716032</name>
</gene>
<accession>J3M270</accession>
<dbReference type="STRING" id="4533.J3M270"/>
<dbReference type="Proteomes" id="UP000006038">
    <property type="component" value="Chromosome 4"/>
</dbReference>